<gene>
    <name evidence="3" type="primary">LOC121393214</name>
</gene>
<dbReference type="Pfam" id="PF00078">
    <property type="entry name" value="RVT_1"/>
    <property type="match status" value="1"/>
</dbReference>
<keyword evidence="2" id="KW-1185">Reference proteome</keyword>
<dbReference type="RefSeq" id="XP_041417050.1">
    <property type="nucleotide sequence ID" value="XM_041561116.1"/>
</dbReference>
<dbReference type="InterPro" id="IPR058912">
    <property type="entry name" value="HTH_animal"/>
</dbReference>
<accession>A0A8J1KI66</accession>
<dbReference type="PANTHER" id="PTHR21301">
    <property type="entry name" value="REVERSE TRANSCRIPTASE"/>
    <property type="match status" value="1"/>
</dbReference>
<dbReference type="Proteomes" id="UP000186698">
    <property type="component" value="Chromosome 4S"/>
</dbReference>
<dbReference type="PANTHER" id="PTHR21301:SF14">
    <property type="match status" value="1"/>
</dbReference>
<protein>
    <submittedName>
        <fullName evidence="3">Uncharacterized protein LOC121393214</fullName>
    </submittedName>
</protein>
<evidence type="ECO:0000313" key="2">
    <source>
        <dbReference type="Proteomes" id="UP000186698"/>
    </source>
</evidence>
<organism evidence="2 3">
    <name type="scientific">Xenopus laevis</name>
    <name type="common">African clawed frog</name>
    <dbReference type="NCBI Taxonomy" id="8355"/>
    <lineage>
        <taxon>Eukaryota</taxon>
        <taxon>Metazoa</taxon>
        <taxon>Chordata</taxon>
        <taxon>Craniata</taxon>
        <taxon>Vertebrata</taxon>
        <taxon>Euteleostomi</taxon>
        <taxon>Amphibia</taxon>
        <taxon>Batrachia</taxon>
        <taxon>Anura</taxon>
        <taxon>Pipoidea</taxon>
        <taxon>Pipidae</taxon>
        <taxon>Xenopodinae</taxon>
        <taxon>Xenopus</taxon>
        <taxon>Xenopus</taxon>
    </lineage>
</organism>
<dbReference type="GeneID" id="121393214"/>
<evidence type="ECO:0000259" key="1">
    <source>
        <dbReference type="PROSITE" id="PS50878"/>
    </source>
</evidence>
<sequence length="574" mass="65402">MGESNLLNHGLKFVPTNTSEPFEVFKDIHRFKRQLKLKDHFKGMTQVEKSPFTKKSSFEPPNTAHTISTFTQLLTRDSIKIHQMTKKGHSNLTRLEKEAITTVKADRDIIIRQADKGGAIVLLDKYFYIQEILNQLGDQTTYQSLPNDPTSAYKLKLDKVVGMGITAGWITESTGQYLTTDFPRTPFMYTLPKVHKSMTTPPGRPIISATGSLFQPIAKFLDHFLQPLVQRMESYIKDTKHLLSLLKDVQIPDNCLLVTMDVSSLYTVIPHREGIATCERALQKYHQGSPPVDFLILLLDMILSHNYFIFQNSFFLQISGTAMGSNVAPSFANLYMQEYETEWLLPMGGSNILFYKRYIDDLLLIWAGSPDDLLSFNESLNSLESPIKLTMSFDPQEIHYLDVTIFKEGNNLGTTLYKKPTDRNSLIYASSHHPPHMSRGVLYSQFLRVVRNNSDPSKAELQLTDLADQFLSRGYSPTLIEEQLRRAKKWTQEDLLQTNMTVKPSPELIFTSKWTTDICLQCNEIELNALGRPHTGFRETSDSSCNRSYNITLLCRPSSVIDTGFLEVLYKPHA</sequence>
<dbReference type="Pfam" id="PF26215">
    <property type="entry name" value="HTH_animal"/>
    <property type="match status" value="1"/>
</dbReference>
<proteinExistence type="predicted"/>
<reference evidence="3" key="1">
    <citation type="submission" date="2025-08" db="UniProtKB">
        <authorList>
            <consortium name="RefSeq"/>
        </authorList>
    </citation>
    <scope>IDENTIFICATION</scope>
    <source>
        <strain evidence="3">J_2021</strain>
        <tissue evidence="3">Erythrocytes</tissue>
    </source>
</reference>
<dbReference type="KEGG" id="xla:121393214"/>
<dbReference type="OrthoDB" id="9909466at2759"/>
<dbReference type="InterPro" id="IPR000477">
    <property type="entry name" value="RT_dom"/>
</dbReference>
<feature type="domain" description="Reverse transcriptase" evidence="1">
    <location>
        <begin position="172"/>
        <end position="416"/>
    </location>
</feature>
<dbReference type="AlphaFoldDB" id="A0A8J1KI66"/>
<evidence type="ECO:0000313" key="3">
    <source>
        <dbReference type="RefSeq" id="XP_041417050.1"/>
    </source>
</evidence>
<dbReference type="PROSITE" id="PS50878">
    <property type="entry name" value="RT_POL"/>
    <property type="match status" value="1"/>
</dbReference>
<name>A0A8J1KI66_XENLA</name>